<dbReference type="PANTHER" id="PTHR11079:SF162">
    <property type="entry name" value="RIBOFLAVIN BIOSYNTHESIS PROTEIN PYRD, CHLOROPLASTIC"/>
    <property type="match status" value="1"/>
</dbReference>
<dbReference type="InterPro" id="IPR016193">
    <property type="entry name" value="Cytidine_deaminase-like"/>
</dbReference>
<gene>
    <name evidence="4" type="ORF">FRACA_80005</name>
</gene>
<dbReference type="RefSeq" id="WP_101835822.1">
    <property type="nucleotide sequence ID" value="NZ_FZMO01000547.1"/>
</dbReference>
<keyword evidence="2" id="KW-0862">Zinc</keyword>
<evidence type="ECO:0000259" key="3">
    <source>
        <dbReference type="PROSITE" id="PS51747"/>
    </source>
</evidence>
<organism evidence="4 5">
    <name type="scientific">Frankia canadensis</name>
    <dbReference type="NCBI Taxonomy" id="1836972"/>
    <lineage>
        <taxon>Bacteria</taxon>
        <taxon>Bacillati</taxon>
        <taxon>Actinomycetota</taxon>
        <taxon>Actinomycetes</taxon>
        <taxon>Frankiales</taxon>
        <taxon>Frankiaceae</taxon>
        <taxon>Frankia</taxon>
    </lineage>
</organism>
<dbReference type="InterPro" id="IPR002125">
    <property type="entry name" value="CMP_dCMP_dom"/>
</dbReference>
<accession>A0A2I2L1B7</accession>
<dbReference type="PROSITE" id="PS00903">
    <property type="entry name" value="CYT_DCMP_DEAMINASES_1"/>
    <property type="match status" value="1"/>
</dbReference>
<dbReference type="PROSITE" id="PS51747">
    <property type="entry name" value="CYT_DCMP_DEAMINASES_2"/>
    <property type="match status" value="1"/>
</dbReference>
<dbReference type="OrthoDB" id="9802676at2"/>
<sequence length="207" mass="22156">MNPISTLAVTLPTWVDDEVRAAGTALDGPAAVVIPDVEDRMRLAHRLAARNHQEGCGGPFAAVVARPDTGEILAAGVNLVLATGLSTMHAEVVALSIAQTRLGTWDLSAAGSPVELVVNWRPCVMCYGAVMWSGIQALTIAGEGDEIERLTGFDEGPMRDDWAEQFERRGITVRTDILRDEALAVFAAYGNRDDVTVYNARRGPMPG</sequence>
<dbReference type="CDD" id="cd01285">
    <property type="entry name" value="nucleoside_deaminase"/>
    <property type="match status" value="1"/>
</dbReference>
<dbReference type="EC" id="3.5.4.5" evidence="4"/>
<reference evidence="4 5" key="1">
    <citation type="submission" date="2017-06" db="EMBL/GenBank/DDBJ databases">
        <authorList>
            <person name="Kim H.J."/>
            <person name="Triplett B.A."/>
        </authorList>
    </citation>
    <scope>NUCLEOTIDE SEQUENCE [LARGE SCALE GENOMIC DNA]</scope>
    <source>
        <strain evidence="4">FRACA_ARgP5</strain>
    </source>
</reference>
<evidence type="ECO:0000313" key="4">
    <source>
        <dbReference type="EMBL" id="SNQ51705.1"/>
    </source>
</evidence>
<dbReference type="Pfam" id="PF00383">
    <property type="entry name" value="dCMP_cyt_deam_1"/>
    <property type="match status" value="1"/>
</dbReference>
<dbReference type="AlphaFoldDB" id="A0A2I2L1B7"/>
<keyword evidence="1" id="KW-0479">Metal-binding</keyword>
<feature type="domain" description="CMP/dCMP-type deaminase" evidence="3">
    <location>
        <begin position="35"/>
        <end position="153"/>
    </location>
</feature>
<keyword evidence="4" id="KW-0378">Hydrolase</keyword>
<proteinExistence type="predicted"/>
<keyword evidence="5" id="KW-1185">Reference proteome</keyword>
<evidence type="ECO:0000256" key="2">
    <source>
        <dbReference type="ARBA" id="ARBA00022833"/>
    </source>
</evidence>
<dbReference type="InterPro" id="IPR016192">
    <property type="entry name" value="APOBEC/CMP_deaminase_Zn-bd"/>
</dbReference>
<evidence type="ECO:0000313" key="5">
    <source>
        <dbReference type="Proteomes" id="UP000234331"/>
    </source>
</evidence>
<dbReference type="Gene3D" id="3.40.140.10">
    <property type="entry name" value="Cytidine Deaminase, domain 2"/>
    <property type="match status" value="1"/>
</dbReference>
<dbReference type="GO" id="GO:0004126">
    <property type="term" value="F:cytidine deaminase activity"/>
    <property type="evidence" value="ECO:0007669"/>
    <property type="project" value="UniProtKB-EC"/>
</dbReference>
<protein>
    <submittedName>
        <fullName evidence="4">Cytidine and deoxycytidylate deaminase zinc-binding region</fullName>
        <ecNumber evidence="4">3.5.4.5</ecNumber>
    </submittedName>
</protein>
<dbReference type="GO" id="GO:0008270">
    <property type="term" value="F:zinc ion binding"/>
    <property type="evidence" value="ECO:0007669"/>
    <property type="project" value="InterPro"/>
</dbReference>
<name>A0A2I2L1B7_9ACTN</name>
<dbReference type="EMBL" id="FZMO01000547">
    <property type="protein sequence ID" value="SNQ51705.1"/>
    <property type="molecule type" value="Genomic_DNA"/>
</dbReference>
<evidence type="ECO:0000256" key="1">
    <source>
        <dbReference type="ARBA" id="ARBA00022723"/>
    </source>
</evidence>
<dbReference type="SUPFAM" id="SSF53927">
    <property type="entry name" value="Cytidine deaminase-like"/>
    <property type="match status" value="1"/>
</dbReference>
<dbReference type="Proteomes" id="UP000234331">
    <property type="component" value="Unassembled WGS sequence"/>
</dbReference>
<dbReference type="PANTHER" id="PTHR11079">
    <property type="entry name" value="CYTOSINE DEAMINASE FAMILY MEMBER"/>
    <property type="match status" value="1"/>
</dbReference>